<gene>
    <name evidence="4" type="ORF">FHS29_000529</name>
</gene>
<organism evidence="4 5">
    <name type="scientific">Saccharothrix tamanrassetensis</name>
    <dbReference type="NCBI Taxonomy" id="1051531"/>
    <lineage>
        <taxon>Bacteria</taxon>
        <taxon>Bacillati</taxon>
        <taxon>Actinomycetota</taxon>
        <taxon>Actinomycetes</taxon>
        <taxon>Pseudonocardiales</taxon>
        <taxon>Pseudonocardiaceae</taxon>
        <taxon>Saccharothrix</taxon>
    </lineage>
</organism>
<dbReference type="PANTHER" id="PTHR13789:SF309">
    <property type="entry name" value="PUTATIVE (AFU_ORTHOLOGUE AFUA_6G14510)-RELATED"/>
    <property type="match status" value="1"/>
</dbReference>
<comment type="caution">
    <text evidence="4">The sequence shown here is derived from an EMBL/GenBank/DDBJ whole genome shotgun (WGS) entry which is preliminary data.</text>
</comment>
<keyword evidence="5" id="KW-1185">Reference proteome</keyword>
<dbReference type="PRINTS" id="PR00420">
    <property type="entry name" value="RNGMNOXGNASE"/>
</dbReference>
<evidence type="ECO:0000256" key="2">
    <source>
        <dbReference type="ARBA" id="ARBA00023033"/>
    </source>
</evidence>
<protein>
    <submittedName>
        <fullName evidence="4">2-polyprenyl-6-methoxyphenol hydroxylase-like FAD-dependent oxidoreductase</fullName>
    </submittedName>
</protein>
<evidence type="ECO:0000259" key="3">
    <source>
        <dbReference type="Pfam" id="PF01494"/>
    </source>
</evidence>
<feature type="domain" description="FAD-binding" evidence="3">
    <location>
        <begin position="5"/>
        <end position="325"/>
    </location>
</feature>
<accession>A0A841C967</accession>
<dbReference type="PANTHER" id="PTHR13789">
    <property type="entry name" value="MONOOXYGENASE"/>
    <property type="match status" value="1"/>
</dbReference>
<dbReference type="GO" id="GO:0071949">
    <property type="term" value="F:FAD binding"/>
    <property type="evidence" value="ECO:0007669"/>
    <property type="project" value="InterPro"/>
</dbReference>
<proteinExistence type="predicted"/>
<dbReference type="EMBL" id="JACHJN010000001">
    <property type="protein sequence ID" value="MBB5953959.1"/>
    <property type="molecule type" value="Genomic_DNA"/>
</dbReference>
<evidence type="ECO:0000313" key="4">
    <source>
        <dbReference type="EMBL" id="MBB5953959.1"/>
    </source>
</evidence>
<dbReference type="GO" id="GO:0004497">
    <property type="term" value="F:monooxygenase activity"/>
    <property type="evidence" value="ECO:0007669"/>
    <property type="project" value="UniProtKB-KW"/>
</dbReference>
<reference evidence="4 5" key="1">
    <citation type="submission" date="2020-08" db="EMBL/GenBank/DDBJ databases">
        <title>Genomic Encyclopedia of Type Strains, Phase III (KMG-III): the genomes of soil and plant-associated and newly described type strains.</title>
        <authorList>
            <person name="Whitman W."/>
        </authorList>
    </citation>
    <scope>NUCLEOTIDE SEQUENCE [LARGE SCALE GENOMIC DNA]</scope>
    <source>
        <strain evidence="4 5">CECT 8640</strain>
    </source>
</reference>
<dbReference type="AlphaFoldDB" id="A0A841C967"/>
<dbReference type="Proteomes" id="UP000547510">
    <property type="component" value="Unassembled WGS sequence"/>
</dbReference>
<keyword evidence="1" id="KW-0560">Oxidoreductase</keyword>
<dbReference type="SUPFAM" id="SSF51905">
    <property type="entry name" value="FAD/NAD(P)-binding domain"/>
    <property type="match status" value="1"/>
</dbReference>
<keyword evidence="2" id="KW-0503">Monooxygenase</keyword>
<dbReference type="InterPro" id="IPR036188">
    <property type="entry name" value="FAD/NAD-bd_sf"/>
</dbReference>
<dbReference type="InterPro" id="IPR050493">
    <property type="entry name" value="FAD-dep_Monooxygenase_BioMet"/>
</dbReference>
<evidence type="ECO:0000313" key="5">
    <source>
        <dbReference type="Proteomes" id="UP000547510"/>
    </source>
</evidence>
<dbReference type="Pfam" id="PF01494">
    <property type="entry name" value="FAD_binding_3"/>
    <property type="match status" value="1"/>
</dbReference>
<dbReference type="Gene3D" id="3.50.50.60">
    <property type="entry name" value="FAD/NAD(P)-binding domain"/>
    <property type="match status" value="1"/>
</dbReference>
<name>A0A841C967_9PSEU</name>
<dbReference type="InterPro" id="IPR002938">
    <property type="entry name" value="FAD-bd"/>
</dbReference>
<evidence type="ECO:0000256" key="1">
    <source>
        <dbReference type="ARBA" id="ARBA00023002"/>
    </source>
</evidence>
<sequence length="370" mass="39035">MAVRTVVVVGGGIAGLAAAVALDRSGRRVTVLERAPEFTDVGAGLSLWPNAMHALDALGLAGAVAARGAVEVGGGVRSRGGRWLTRTRNAELTLRFGRPLTVVHRADLVRTLADALPPSALRGGHEVVGIRPDGVVDSNGRFFAADLVVGADGVRSAVRGTPPRYTGCTTWRTITSPLEPDTPGAVLWGRGERIGFTAMPDRRFYVFAAATAARSGSSRAADLRRRFAGWPDPVPRLLAAVDDSEVLCHDVHDLPPLASYVRGNVVLLGDAAHGMDPILGQGACQALEDAVTLAVCLDATADLATALARYDRERRPRTQAIARRAARLGAVARWRSLPATALRDLAAWAVPASATLRSMSPILSWQPPRA</sequence>
<dbReference type="RefSeq" id="WP_184687799.1">
    <property type="nucleotide sequence ID" value="NZ_JACHJN010000001.1"/>
</dbReference>